<dbReference type="EMBL" id="JAOVZO020000023">
    <property type="protein sequence ID" value="MDC8016072.1"/>
    <property type="molecule type" value="Genomic_DNA"/>
</dbReference>
<keyword evidence="2" id="KW-1185">Reference proteome</keyword>
<dbReference type="Proteomes" id="UP001139971">
    <property type="component" value="Unassembled WGS sequence"/>
</dbReference>
<dbReference type="AlphaFoldDB" id="A0A9X3YPH0"/>
<comment type="caution">
    <text evidence="1">The sequence shown here is derived from an EMBL/GenBank/DDBJ whole genome shotgun (WGS) entry which is preliminary data.</text>
</comment>
<accession>A0A9X3YPH0</accession>
<evidence type="ECO:0000313" key="1">
    <source>
        <dbReference type="EMBL" id="MDC8016072.1"/>
    </source>
</evidence>
<organism evidence="1 2">
    <name type="scientific">Tahibacter soli</name>
    <dbReference type="NCBI Taxonomy" id="2983605"/>
    <lineage>
        <taxon>Bacteria</taxon>
        <taxon>Pseudomonadati</taxon>
        <taxon>Pseudomonadota</taxon>
        <taxon>Gammaproteobacteria</taxon>
        <taxon>Lysobacterales</taxon>
        <taxon>Rhodanobacteraceae</taxon>
        <taxon>Tahibacter</taxon>
    </lineage>
</organism>
<name>A0A9X3YPH0_9GAMM</name>
<dbReference type="RefSeq" id="WP_263542640.1">
    <property type="nucleotide sequence ID" value="NZ_JAOVZO020000023.1"/>
</dbReference>
<reference evidence="1" key="1">
    <citation type="submission" date="2023-02" db="EMBL/GenBank/DDBJ databases">
        <title>Tahibacter soli sp. nov. isolated from soil.</title>
        <authorList>
            <person name="Baek J.H."/>
            <person name="Lee J.K."/>
            <person name="Choi D.G."/>
            <person name="Jeon C.O."/>
        </authorList>
    </citation>
    <scope>NUCLEOTIDE SEQUENCE</scope>
    <source>
        <strain evidence="1">BL</strain>
    </source>
</reference>
<sequence>MKIDLHIERLVIDGAAHDADAVRAALTRELAQRFADAPPDLAGFAVPSLRAIAPAAPMGTAQALGSGVAQALYGALAGDGAPPARTPR</sequence>
<evidence type="ECO:0000313" key="2">
    <source>
        <dbReference type="Proteomes" id="UP001139971"/>
    </source>
</evidence>
<gene>
    <name evidence="1" type="ORF">OD750_026400</name>
</gene>
<proteinExistence type="predicted"/>
<protein>
    <submittedName>
        <fullName evidence="1">Uncharacterized protein</fullName>
    </submittedName>
</protein>